<feature type="region of interest" description="Disordered" evidence="1">
    <location>
        <begin position="614"/>
        <end position="637"/>
    </location>
</feature>
<dbReference type="GO" id="GO:0005524">
    <property type="term" value="F:ATP binding"/>
    <property type="evidence" value="ECO:0007669"/>
    <property type="project" value="InterPro"/>
</dbReference>
<dbReference type="GeneID" id="94291709"/>
<dbReference type="GO" id="GO:0047325">
    <property type="term" value="F:inositol-3,4,5,6-tetrakisphosphate 1-kinase activity"/>
    <property type="evidence" value="ECO:0007669"/>
    <property type="project" value="InterPro"/>
</dbReference>
<dbReference type="GO" id="GO:0052725">
    <property type="term" value="F:inositol-1,3,4-trisphosphate 6-kinase activity"/>
    <property type="evidence" value="ECO:0007669"/>
    <property type="project" value="InterPro"/>
</dbReference>
<feature type="compositionally biased region" description="Basic residues" evidence="1">
    <location>
        <begin position="627"/>
        <end position="637"/>
    </location>
</feature>
<feature type="region of interest" description="Disordered" evidence="1">
    <location>
        <begin position="56"/>
        <end position="107"/>
    </location>
</feature>
<dbReference type="GO" id="GO:0052726">
    <property type="term" value="F:inositol-1,3,4-trisphosphate 5-kinase activity"/>
    <property type="evidence" value="ECO:0007669"/>
    <property type="project" value="InterPro"/>
</dbReference>
<dbReference type="RefSeq" id="XP_067756898.1">
    <property type="nucleotide sequence ID" value="XM_067901632.1"/>
</dbReference>
<dbReference type="PANTHER" id="PTHR14217">
    <property type="entry name" value="INOSITOL-TETRAKISPHOSPHATE 1-KINASE"/>
    <property type="match status" value="1"/>
</dbReference>
<dbReference type="EMBL" id="JAFJZO010000024">
    <property type="protein sequence ID" value="KAG5503536.1"/>
    <property type="molecule type" value="Genomic_DNA"/>
</dbReference>
<reference evidence="2 3" key="1">
    <citation type="submission" date="2021-02" db="EMBL/GenBank/DDBJ databases">
        <title>Porcisia hertigi Genome sequencing and assembly.</title>
        <authorList>
            <person name="Almutairi H."/>
            <person name="Gatherer D."/>
        </authorList>
    </citation>
    <scope>NUCLEOTIDE SEQUENCE [LARGE SCALE GENOMIC DNA]</scope>
    <source>
        <strain evidence="2 3">C119</strain>
    </source>
</reference>
<gene>
    <name evidence="2" type="ORF">JKF63_05676</name>
</gene>
<dbReference type="GO" id="GO:0005737">
    <property type="term" value="C:cytoplasm"/>
    <property type="evidence" value="ECO:0007669"/>
    <property type="project" value="TreeGrafter"/>
</dbReference>
<comment type="caution">
    <text evidence="2">The sequence shown here is derived from an EMBL/GenBank/DDBJ whole genome shotgun (WGS) entry which is preliminary data.</text>
</comment>
<dbReference type="Gene3D" id="3.30.470.20">
    <property type="entry name" value="ATP-grasp fold, B domain"/>
    <property type="match status" value="1"/>
</dbReference>
<dbReference type="AlphaFoldDB" id="A0A836I2S5"/>
<name>A0A836I2S5_9TRYP</name>
<evidence type="ECO:0000313" key="2">
    <source>
        <dbReference type="EMBL" id="KAG5503536.1"/>
    </source>
</evidence>
<proteinExistence type="predicted"/>
<sequence>MDPVVPPSPAAPALSTTHTITVALCASSKKHEQSFHALREAGRLHNQRLLHLQEQAGRSDACDGEGGAATTAQENNFESTDRRNSAMNPHPRSRKASRATLENATAADSPSRSVVNKCLFRFLDLSYDARRCRMVLCVDSDINRKSLSLSSVDKDAAADSTPSDAAELYQSTLMDEVDVVLHKVTTFGTPHAFQVFERWCKVVQRRRGQQRRPPLVVVEPLEKTLLLISRSLQCRFLDKVGDDGRPLAVIPRTFVWDCSPGASLSSTGRPIDSIAAIPLGIHSFRLMEEVEGARAHGTGTSRWWVAKPDNATGPAFTHHLVMWLSRDANVTVPSAVQLALPDEASSFILQELYVYALPVVVKVYCVGSHINIKVNPTVNLLARLWEQTNSSTAVDVPVVINSQDKALFSAAPPLPPTGPQGMSSVRANSEQLSIDWRSMVTPTDNWNAFFAPGTPAFIAIEKLAQSISGANGIGLSLFGFDLVLVPKHLAHAYQRKGARGIGHTKGATVRYERVAPSLSKQTHRCAGTPGAVQGLSLDDSQGTGPETGAKMPSSPMPLPFSASDMFDSLSGAPTSLLLDSIPVVIDINYFPSYKGIDKANQQLLELMAVRTAHAQNSSSSRLDKSGFHAKKRRCAMM</sequence>
<dbReference type="GO" id="GO:0000287">
    <property type="term" value="F:magnesium ion binding"/>
    <property type="evidence" value="ECO:0007669"/>
    <property type="project" value="InterPro"/>
</dbReference>
<dbReference type="PANTHER" id="PTHR14217:SF1">
    <property type="entry name" value="INOSITOL-TETRAKISPHOSPHATE 1-KINASE"/>
    <property type="match status" value="1"/>
</dbReference>
<dbReference type="OrthoDB" id="245270at2759"/>
<protein>
    <submittedName>
        <fullName evidence="2">Uncharacterized protein</fullName>
    </submittedName>
</protein>
<dbReference type="FunFam" id="3.30.470.20:FF:000136">
    <property type="entry name" value="Uncharacterized protein"/>
    <property type="match status" value="1"/>
</dbReference>
<evidence type="ECO:0000256" key="1">
    <source>
        <dbReference type="SAM" id="MobiDB-lite"/>
    </source>
</evidence>
<accession>A0A836I2S5</accession>
<dbReference type="Proteomes" id="UP000674318">
    <property type="component" value="Chromosome 24"/>
</dbReference>
<dbReference type="InterPro" id="IPR008656">
    <property type="entry name" value="Inositol_tetrakis-P_1-kinase"/>
</dbReference>
<evidence type="ECO:0000313" key="3">
    <source>
        <dbReference type="Proteomes" id="UP000674318"/>
    </source>
</evidence>
<dbReference type="KEGG" id="phet:94291709"/>
<feature type="region of interest" description="Disordered" evidence="1">
    <location>
        <begin position="520"/>
        <end position="553"/>
    </location>
</feature>
<dbReference type="GO" id="GO:0032957">
    <property type="term" value="P:inositol trisphosphate metabolic process"/>
    <property type="evidence" value="ECO:0007669"/>
    <property type="project" value="InterPro"/>
</dbReference>
<keyword evidence="3" id="KW-1185">Reference proteome</keyword>
<organism evidence="2 3">
    <name type="scientific">Porcisia hertigi</name>
    <dbReference type="NCBI Taxonomy" id="2761500"/>
    <lineage>
        <taxon>Eukaryota</taxon>
        <taxon>Discoba</taxon>
        <taxon>Euglenozoa</taxon>
        <taxon>Kinetoplastea</taxon>
        <taxon>Metakinetoplastina</taxon>
        <taxon>Trypanosomatida</taxon>
        <taxon>Trypanosomatidae</taxon>
        <taxon>Leishmaniinae</taxon>
        <taxon>Porcisia</taxon>
    </lineage>
</organism>